<evidence type="ECO:0000256" key="3">
    <source>
        <dbReference type="SAM" id="SignalP"/>
    </source>
</evidence>
<feature type="domain" description="F5/8 type C" evidence="4">
    <location>
        <begin position="181"/>
        <end position="337"/>
    </location>
</feature>
<dbReference type="Pfam" id="PF22633">
    <property type="entry name" value="F5_F8_type_C_2"/>
    <property type="match status" value="1"/>
</dbReference>
<protein>
    <submittedName>
        <fullName evidence="5">Discoidin domain-containing protein</fullName>
    </submittedName>
</protein>
<proteinExistence type="predicted"/>
<evidence type="ECO:0000259" key="4">
    <source>
        <dbReference type="PROSITE" id="PS50022"/>
    </source>
</evidence>
<feature type="region of interest" description="Disordered" evidence="2">
    <location>
        <begin position="125"/>
        <end position="145"/>
    </location>
</feature>
<dbReference type="InterPro" id="IPR000421">
    <property type="entry name" value="FA58C"/>
</dbReference>
<gene>
    <name evidence="5" type="ORF">H9817_02645</name>
</gene>
<comment type="caution">
    <text evidence="5">The sequence shown here is derived from an EMBL/GenBank/DDBJ whole genome shotgun (WGS) entry which is preliminary data.</text>
</comment>
<feature type="chain" id="PRO_5038887622" evidence="3">
    <location>
        <begin position="21"/>
        <end position="427"/>
    </location>
</feature>
<feature type="compositionally biased region" description="Polar residues" evidence="2">
    <location>
        <begin position="134"/>
        <end position="143"/>
    </location>
</feature>
<dbReference type="Pfam" id="PF00754">
    <property type="entry name" value="F5_F8_type_C"/>
    <property type="match status" value="1"/>
</dbReference>
<dbReference type="Proteomes" id="UP000824017">
    <property type="component" value="Unassembled WGS sequence"/>
</dbReference>
<accession>A0A9D2D9N0</accession>
<feature type="signal peptide" evidence="3">
    <location>
        <begin position="1"/>
        <end position="20"/>
    </location>
</feature>
<evidence type="ECO:0000313" key="6">
    <source>
        <dbReference type="Proteomes" id="UP000824017"/>
    </source>
</evidence>
<dbReference type="InterPro" id="IPR008979">
    <property type="entry name" value="Galactose-bd-like_sf"/>
</dbReference>
<evidence type="ECO:0000313" key="5">
    <source>
        <dbReference type="EMBL" id="HIZ12814.1"/>
    </source>
</evidence>
<reference evidence="5" key="1">
    <citation type="journal article" date="2021" name="PeerJ">
        <title>Extensive microbial diversity within the chicken gut microbiome revealed by metagenomics and culture.</title>
        <authorList>
            <person name="Gilroy R."/>
            <person name="Ravi A."/>
            <person name="Getino M."/>
            <person name="Pursley I."/>
            <person name="Horton D.L."/>
            <person name="Alikhan N.F."/>
            <person name="Baker D."/>
            <person name="Gharbi K."/>
            <person name="Hall N."/>
            <person name="Watson M."/>
            <person name="Adriaenssens E.M."/>
            <person name="Foster-Nyarko E."/>
            <person name="Jarju S."/>
            <person name="Secka A."/>
            <person name="Antonio M."/>
            <person name="Oren A."/>
            <person name="Chaudhuri R.R."/>
            <person name="La Ragione R."/>
            <person name="Hildebrand F."/>
            <person name="Pallen M.J."/>
        </authorList>
    </citation>
    <scope>NUCLEOTIDE SEQUENCE</scope>
    <source>
        <strain evidence="5">ChiGjej1B1-13045</strain>
    </source>
</reference>
<keyword evidence="1" id="KW-0378">Hydrolase</keyword>
<dbReference type="PROSITE" id="PS51257">
    <property type="entry name" value="PROKAR_LIPOPROTEIN"/>
    <property type="match status" value="1"/>
</dbReference>
<evidence type="ECO:0000256" key="2">
    <source>
        <dbReference type="SAM" id="MobiDB-lite"/>
    </source>
</evidence>
<name>A0A9D2D9N0_9FIRM</name>
<dbReference type="PROSITE" id="PS50022">
    <property type="entry name" value="FA58C_3"/>
    <property type="match status" value="2"/>
</dbReference>
<sequence length="427" mass="46883">MKRKKNIFLGSFLAALMVLSCVPDSSLTAVVSAEETSTSSSSETPVNTNLAADKTVTASAEYSSMPASNLTDDDTSSRWSTEQDAVQWAYVDLGESYDMNYFSIIWESDSVYASAYNIYVSDDTEDWGEPAASRTGNTSGSSEETLDAAVTGRYVKLEVTEMYGYPSVSASDFKVMLKDDSQPVPQDPEENVALGKSAVASSEEASSVTASNAVDGDRTSRDSRWGSAMGDGPHWIYVDLGSVMDVQTVRIYWENRKATDYEIQIAEELSDPMSDEDWETVASFTESPSSTTDSIELDQVYQARYVRLYISDFTSTDPDSGETYNTVSIYEMEIYGGTPAIALSDIGDMITVETPSIDDDSLTVNLPEIEGYTVTYNGTDLEQVVDDDLTIYHPVVDKEVNVSFKIVDDETEEYEFKEIAVTIPGEN</sequence>
<dbReference type="InterPro" id="IPR051941">
    <property type="entry name" value="BG_Antigen-Binding_Lectin"/>
</dbReference>
<reference evidence="5" key="2">
    <citation type="submission" date="2021-04" db="EMBL/GenBank/DDBJ databases">
        <authorList>
            <person name="Gilroy R."/>
        </authorList>
    </citation>
    <scope>NUCLEOTIDE SEQUENCE</scope>
    <source>
        <strain evidence="5">ChiGjej1B1-13045</strain>
    </source>
</reference>
<dbReference type="PANTHER" id="PTHR45713:SF6">
    <property type="entry name" value="F5_8 TYPE C DOMAIN-CONTAINING PROTEIN"/>
    <property type="match status" value="1"/>
</dbReference>
<dbReference type="EMBL" id="DXCD01000069">
    <property type="protein sequence ID" value="HIZ12814.1"/>
    <property type="molecule type" value="Genomic_DNA"/>
</dbReference>
<evidence type="ECO:0000256" key="1">
    <source>
        <dbReference type="ARBA" id="ARBA00023295"/>
    </source>
</evidence>
<feature type="compositionally biased region" description="Basic and acidic residues" evidence="2">
    <location>
        <begin position="215"/>
        <end position="224"/>
    </location>
</feature>
<feature type="region of interest" description="Disordered" evidence="2">
    <location>
        <begin position="179"/>
        <end position="226"/>
    </location>
</feature>
<dbReference type="SUPFAM" id="SSF49785">
    <property type="entry name" value="Galactose-binding domain-like"/>
    <property type="match status" value="2"/>
</dbReference>
<dbReference type="PANTHER" id="PTHR45713">
    <property type="entry name" value="FTP DOMAIN-CONTAINING PROTEIN"/>
    <property type="match status" value="1"/>
</dbReference>
<keyword evidence="3" id="KW-0732">Signal</keyword>
<dbReference type="Gene3D" id="2.60.120.260">
    <property type="entry name" value="Galactose-binding domain-like"/>
    <property type="match status" value="2"/>
</dbReference>
<feature type="domain" description="F5/8 type C" evidence="4">
    <location>
        <begin position="39"/>
        <end position="178"/>
    </location>
</feature>
<dbReference type="GO" id="GO:0016798">
    <property type="term" value="F:hydrolase activity, acting on glycosyl bonds"/>
    <property type="evidence" value="ECO:0007669"/>
    <property type="project" value="UniProtKB-KW"/>
</dbReference>
<dbReference type="AlphaFoldDB" id="A0A9D2D9N0"/>
<organism evidence="5 6">
    <name type="scientific">Candidatus Mediterraneibacter stercorigallinarum</name>
    <dbReference type="NCBI Taxonomy" id="2838686"/>
    <lineage>
        <taxon>Bacteria</taxon>
        <taxon>Bacillati</taxon>
        <taxon>Bacillota</taxon>
        <taxon>Clostridia</taxon>
        <taxon>Lachnospirales</taxon>
        <taxon>Lachnospiraceae</taxon>
        <taxon>Mediterraneibacter</taxon>
    </lineage>
</organism>
<keyword evidence="1" id="KW-0326">Glycosidase</keyword>
<feature type="compositionally biased region" description="Low complexity" evidence="2">
    <location>
        <begin position="197"/>
        <end position="214"/>
    </location>
</feature>